<dbReference type="Proteomes" id="UP000284644">
    <property type="component" value="Unassembled WGS sequence"/>
</dbReference>
<dbReference type="RefSeq" id="WP_117739720.1">
    <property type="nucleotide sequence ID" value="NZ_CABJFK010000014.1"/>
</dbReference>
<gene>
    <name evidence="3" type="ORF">DW740_15070</name>
    <name evidence="2" type="ORF">DW767_08635</name>
    <name evidence="1" type="ORF">DXB81_17025</name>
</gene>
<evidence type="ECO:0000313" key="5">
    <source>
        <dbReference type="Proteomes" id="UP000283745"/>
    </source>
</evidence>
<dbReference type="EMBL" id="QSKF01000014">
    <property type="protein sequence ID" value="RHE37582.1"/>
    <property type="molecule type" value="Genomic_DNA"/>
</dbReference>
<name>A0A3E5A1K0_9FIRM</name>
<reference evidence="4 5" key="1">
    <citation type="submission" date="2018-08" db="EMBL/GenBank/DDBJ databases">
        <title>A genome reference for cultivated species of the human gut microbiota.</title>
        <authorList>
            <person name="Zou Y."/>
            <person name="Xue W."/>
            <person name="Luo G."/>
        </authorList>
    </citation>
    <scope>NUCLEOTIDE SEQUENCE [LARGE SCALE GENOMIC DNA]</scope>
    <source>
        <strain evidence="3 5">AM28-23</strain>
        <strain evidence="2 6">AM29-25AC</strain>
        <strain evidence="1 4">OM06-11AA</strain>
    </source>
</reference>
<evidence type="ECO:0000313" key="4">
    <source>
        <dbReference type="Proteomes" id="UP000261222"/>
    </source>
</evidence>
<accession>A0A3E5A1K0</accession>
<dbReference type="AlphaFoldDB" id="A0A3E5A1K0"/>
<evidence type="ECO:0000313" key="3">
    <source>
        <dbReference type="EMBL" id="RHE37582.1"/>
    </source>
</evidence>
<protein>
    <submittedName>
        <fullName evidence="1">Uncharacterized protein</fullName>
    </submittedName>
</protein>
<evidence type="ECO:0000313" key="6">
    <source>
        <dbReference type="Proteomes" id="UP000284644"/>
    </source>
</evidence>
<sequence>MITEKDFIDKMVEIAKDGYEYMDQLQCIFFTWNEFFNTDNDIAVAFSIASQIYSEAYSDEEPLTESNDFWSELASIL</sequence>
<dbReference type="EMBL" id="QSUB01000012">
    <property type="protein sequence ID" value="RGN01925.1"/>
    <property type="molecule type" value="Genomic_DNA"/>
</dbReference>
<dbReference type="Proteomes" id="UP000261222">
    <property type="component" value="Unassembled WGS sequence"/>
</dbReference>
<dbReference type="Proteomes" id="UP000283745">
    <property type="component" value="Unassembled WGS sequence"/>
</dbReference>
<dbReference type="EMBL" id="QSJW01000005">
    <property type="protein sequence ID" value="RHE12419.1"/>
    <property type="molecule type" value="Genomic_DNA"/>
</dbReference>
<organism evidence="1 4">
    <name type="scientific">Blautia obeum</name>
    <dbReference type="NCBI Taxonomy" id="40520"/>
    <lineage>
        <taxon>Bacteria</taxon>
        <taxon>Bacillati</taxon>
        <taxon>Bacillota</taxon>
        <taxon>Clostridia</taxon>
        <taxon>Lachnospirales</taxon>
        <taxon>Lachnospiraceae</taxon>
        <taxon>Blautia</taxon>
    </lineage>
</organism>
<evidence type="ECO:0000313" key="1">
    <source>
        <dbReference type="EMBL" id="RGN01925.1"/>
    </source>
</evidence>
<comment type="caution">
    <text evidence="1">The sequence shown here is derived from an EMBL/GenBank/DDBJ whole genome shotgun (WGS) entry which is preliminary data.</text>
</comment>
<proteinExistence type="predicted"/>
<evidence type="ECO:0000313" key="2">
    <source>
        <dbReference type="EMBL" id="RHE12419.1"/>
    </source>
</evidence>